<dbReference type="EMBL" id="FNVU01000013">
    <property type="protein sequence ID" value="SEG82148.1"/>
    <property type="molecule type" value="Genomic_DNA"/>
</dbReference>
<evidence type="ECO:0000313" key="4">
    <source>
        <dbReference type="Proteomes" id="UP000236754"/>
    </source>
</evidence>
<feature type="domain" description="SGNH hydrolase-type esterase" evidence="2">
    <location>
        <begin position="402"/>
        <end position="595"/>
    </location>
</feature>
<protein>
    <submittedName>
        <fullName evidence="3">Lysophospholipase L1</fullName>
    </submittedName>
</protein>
<dbReference type="PANTHER" id="PTHR43784">
    <property type="entry name" value="GDSL-LIKE LIPASE/ACYLHYDROLASE, PUTATIVE (AFU_ORTHOLOGUE AFUA_2G00820)-RELATED"/>
    <property type="match status" value="1"/>
</dbReference>
<evidence type="ECO:0000256" key="1">
    <source>
        <dbReference type="SAM" id="SignalP"/>
    </source>
</evidence>
<dbReference type="InterPro" id="IPR036514">
    <property type="entry name" value="SGNH_hydro_sf"/>
</dbReference>
<dbReference type="InterPro" id="IPR013830">
    <property type="entry name" value="SGNH_hydro"/>
</dbReference>
<accession>A0A1H6DAA8</accession>
<keyword evidence="4" id="KW-1185">Reference proteome</keyword>
<feature type="signal peptide" evidence="1">
    <location>
        <begin position="1"/>
        <end position="25"/>
    </location>
</feature>
<feature type="chain" id="PRO_5009295671" evidence="1">
    <location>
        <begin position="26"/>
        <end position="605"/>
    </location>
</feature>
<keyword evidence="1" id="KW-0732">Signal</keyword>
<dbReference type="RefSeq" id="WP_235032370.1">
    <property type="nucleotide sequence ID" value="NZ_FNVU01000013.1"/>
</dbReference>
<proteinExistence type="predicted"/>
<organism evidence="3 4">
    <name type="scientific">Actinacidiphila yanglinensis</name>
    <dbReference type="NCBI Taxonomy" id="310779"/>
    <lineage>
        <taxon>Bacteria</taxon>
        <taxon>Bacillati</taxon>
        <taxon>Actinomycetota</taxon>
        <taxon>Actinomycetes</taxon>
        <taxon>Kitasatosporales</taxon>
        <taxon>Streptomycetaceae</taxon>
        <taxon>Actinacidiphila</taxon>
    </lineage>
</organism>
<dbReference type="Proteomes" id="UP000236754">
    <property type="component" value="Unassembled WGS sequence"/>
</dbReference>
<dbReference type="PANTHER" id="PTHR43784:SF2">
    <property type="entry name" value="GDSL-LIKE LIPASE_ACYLHYDROLASE, PUTATIVE (AFU_ORTHOLOGUE AFUA_2G00820)-RELATED"/>
    <property type="match status" value="1"/>
</dbReference>
<evidence type="ECO:0000259" key="2">
    <source>
        <dbReference type="Pfam" id="PF13472"/>
    </source>
</evidence>
<dbReference type="SUPFAM" id="SSF52266">
    <property type="entry name" value="SGNH hydrolase"/>
    <property type="match status" value="1"/>
</dbReference>
<dbReference type="Pfam" id="PF13472">
    <property type="entry name" value="Lipase_GDSL_2"/>
    <property type="match status" value="1"/>
</dbReference>
<dbReference type="InterPro" id="IPR053140">
    <property type="entry name" value="GDSL_Rv0518-like"/>
</dbReference>
<reference evidence="3 4" key="1">
    <citation type="submission" date="2016-10" db="EMBL/GenBank/DDBJ databases">
        <authorList>
            <person name="de Groot N.N."/>
        </authorList>
    </citation>
    <scope>NUCLEOTIDE SEQUENCE [LARGE SCALE GENOMIC DNA]</scope>
    <source>
        <strain evidence="3 4">CGMCC 4.2023</strain>
    </source>
</reference>
<dbReference type="Gene3D" id="3.40.50.1110">
    <property type="entry name" value="SGNH hydrolase"/>
    <property type="match status" value="1"/>
</dbReference>
<sequence>MKRIMSATALAVAALVAVLAPPAAATTAAGAPPGGHGAGHRTYPSLSGAFDNAGISAAADPSSADLDGLGNSLVAEDLAAAGWSPGTAVTVGDTRLTLPAAAPGQPDNVVADGQRIVLHGTGSALTFLLTGTAADAAGTGTISYADGSSQSYRLSAPDWYSGPSDALAVRTARRNTPSGPTALDVKLYTASVPLDARKRPTAVTLPTIAASDGSAAPEMHVFALGLRPVPAGWTATWSAAVDDSLAPYVWTDRTLRMVEHTSVGGNRVRIRLDNAFGPGPLTVGHATIAVRASGAVPVATPVTLTFGGKQQVTMPAGGQAYSDPLPFSVPADSDLLVSLYLPGTVQFAPMHSLGQQDMYSTNDGGTDDAADGADFPVNNLFGFWTVLSGIEVTGPSHSTVVALGDSITDGYASTVNGNQRWPNYLAQRLLAKDGPKAPAVADEGISGNKVLTDAFTGLPNTGTAGIKATARLDRDVLSQAGVRTVIVLEGINDVDNNAPAADVIAGLQQIAATLHSYGLRVVAGTLTPTEGCGCTTPPRADARHRINDFIRDNGGTFDAVVDFDAAIRNPADPDAMLPQYDSGDHLHPNGAGYQAMADAIDLSTL</sequence>
<evidence type="ECO:0000313" key="3">
    <source>
        <dbReference type="EMBL" id="SEG82148.1"/>
    </source>
</evidence>
<dbReference type="AlphaFoldDB" id="A0A1H6DAA8"/>
<name>A0A1H6DAA8_9ACTN</name>
<gene>
    <name evidence="3" type="ORF">SAMN05216223_11393</name>
</gene>
<dbReference type="CDD" id="cd01830">
    <property type="entry name" value="XynE_like"/>
    <property type="match status" value="1"/>
</dbReference>